<dbReference type="SUPFAM" id="SSF55394">
    <property type="entry name" value="Bactericidal permeability-increasing protein, BPI"/>
    <property type="match status" value="1"/>
</dbReference>
<dbReference type="InterPro" id="IPR045967">
    <property type="entry name" value="HAM1-like_N"/>
</dbReference>
<evidence type="ECO:0000259" key="3">
    <source>
        <dbReference type="Pfam" id="PF19343"/>
    </source>
</evidence>
<evidence type="ECO:0000313" key="5">
    <source>
        <dbReference type="Proteomes" id="UP000235728"/>
    </source>
</evidence>
<reference evidence="4 5" key="1">
    <citation type="journal article" date="2016" name="Appl. Microbiol. Biotechnol.">
        <title>Characterization of T-DNA insertion mutants with decreased virulence in the entomopathogenic fungus Beauveria bassiana JEF-007.</title>
        <authorList>
            <person name="Kim S."/>
            <person name="Lee S.J."/>
            <person name="Nai Y.S."/>
            <person name="Yu J.S."/>
            <person name="Lee M.R."/>
            <person name="Yang Y.T."/>
            <person name="Kim J.S."/>
        </authorList>
    </citation>
    <scope>NUCLEOTIDE SEQUENCE [LARGE SCALE GENOMIC DNA]</scope>
    <source>
        <strain evidence="4 5">JEF-007</strain>
    </source>
</reference>
<feature type="domain" description="HAM1-like C-terminal" evidence="2">
    <location>
        <begin position="597"/>
        <end position="657"/>
    </location>
</feature>
<dbReference type="AlphaFoldDB" id="A0A2N6N994"/>
<organism evidence="4 5">
    <name type="scientific">Beauveria bassiana</name>
    <name type="common">White muscardine disease fungus</name>
    <name type="synonym">Tritirachium shiotae</name>
    <dbReference type="NCBI Taxonomy" id="176275"/>
    <lineage>
        <taxon>Eukaryota</taxon>
        <taxon>Fungi</taxon>
        <taxon>Dikarya</taxon>
        <taxon>Ascomycota</taxon>
        <taxon>Pezizomycotina</taxon>
        <taxon>Sordariomycetes</taxon>
        <taxon>Hypocreomycetidae</taxon>
        <taxon>Hypocreales</taxon>
        <taxon>Cordycipitaceae</taxon>
        <taxon>Beauveria</taxon>
    </lineage>
</organism>
<feature type="coiled-coil region" evidence="1">
    <location>
        <begin position="347"/>
        <end position="398"/>
    </location>
</feature>
<dbReference type="EMBL" id="MRVG01000016">
    <property type="protein sequence ID" value="PMB63855.1"/>
    <property type="molecule type" value="Genomic_DNA"/>
</dbReference>
<protein>
    <submittedName>
        <fullName evidence="4">Uncharacterized protein C32A11.02c</fullName>
    </submittedName>
</protein>
<proteinExistence type="predicted"/>
<gene>
    <name evidence="4" type="ORF">BM221_010326</name>
</gene>
<name>A0A2N6N994_BEABA</name>
<dbReference type="Proteomes" id="UP000235728">
    <property type="component" value="Unassembled WGS sequence"/>
</dbReference>
<sequence length="745" mass="83536">MFSCFGHDGDENEREPLLPRYNDDTARQARLHEKLHTYQMLRAMSKGYMPSTEQTKTQLRTLLSSQILNPSETAGLSSSGRALVCTTREWLQLFIELLDQKNSQDQIQDFIWYLTSARVNIDANGAGTVFNKGKAHAKASAAAEALRTVFSLALLNNDFRVLMADIGTISTQILRDGAFAVGQVSQQAGKQLDSSVAGGSGDLAALKATDNKAKEKFTKEELKQKAVEVKDDIKDDAVQVSEEMYTSLQDHMGEETQKILINRLKAAVSGLRQKKDYPEAVSQLAGLLQRCVTIYLSAAGEAAEQVEETIELNRQAKDAATNFWGFISSFGDKSLWDDVAASFRDFVDKNQENKANAEQLAQELITMVQKMLSDPEFLDNFGEKKEELKEKTKELTKDSSLSDDISHLINTTQSAVHSAFHDPAVQKLVSSSFRLAEILFPTGQNSNSELVTDFGNTFLPLLVQAVQHLPIPRLEVATPKVDLLLENLILQPGKTVNESSFLPYNVHFMTRNDLDVTKLRFGTASSMTNLLTIKLTGISVAAQDLGYWMRVHSGLLRFMDEGLAGFHLDERGIDVDVELEIGRDRLEELVVLRNAKVKIHHLDYKLRKSKFACLAWLFKLLLRPIIRKALESTMKSAIADGVKTLNRELVFARERLRATRVCSPDSVWTFFKAVAARFRLEDNPDVSARVGVKPGQDVFRGRYAPGSLVKLWEQEAEDAQQNIHEYRRDGWRNDIFSVQTVPLQR</sequence>
<dbReference type="GO" id="GO:0008289">
    <property type="term" value="F:lipid binding"/>
    <property type="evidence" value="ECO:0007669"/>
    <property type="project" value="InterPro"/>
</dbReference>
<evidence type="ECO:0000259" key="2">
    <source>
        <dbReference type="Pfam" id="PF14613"/>
    </source>
</evidence>
<accession>A0A2N6N994</accession>
<feature type="domain" description="HAM1-like N-terminal" evidence="3">
    <location>
        <begin position="207"/>
        <end position="580"/>
    </location>
</feature>
<dbReference type="OMA" id="PRYEDDT"/>
<evidence type="ECO:0000313" key="4">
    <source>
        <dbReference type="EMBL" id="PMB63855.1"/>
    </source>
</evidence>
<comment type="caution">
    <text evidence="4">The sequence shown here is derived from an EMBL/GenBank/DDBJ whole genome shotgun (WGS) entry which is preliminary data.</text>
</comment>
<dbReference type="Gene3D" id="3.15.10.10">
    <property type="entry name" value="Bactericidal permeability-increasing protein, domain 1"/>
    <property type="match status" value="1"/>
</dbReference>
<evidence type="ECO:0000256" key="1">
    <source>
        <dbReference type="SAM" id="Coils"/>
    </source>
</evidence>
<dbReference type="PANTHER" id="PTHR31138:SF4">
    <property type="entry name" value="DUF5923 DOMAIN-CONTAINING PROTEIN"/>
    <property type="match status" value="1"/>
</dbReference>
<dbReference type="InterPro" id="IPR027842">
    <property type="entry name" value="HAM1-like_C"/>
</dbReference>
<dbReference type="PANTHER" id="PTHR31138">
    <property type="entry name" value="CHROMOSOME 19, WHOLE GENOME SHOTGUN SEQUENCE"/>
    <property type="match status" value="1"/>
</dbReference>
<dbReference type="InterPro" id="IPR017943">
    <property type="entry name" value="Bactericidal_perm-incr_a/b_dom"/>
</dbReference>
<dbReference type="Pfam" id="PF14613">
    <property type="entry name" value="HAM1_C"/>
    <property type="match status" value="1"/>
</dbReference>
<keyword evidence="1" id="KW-0175">Coiled coil</keyword>
<feature type="domain" description="HAM1-like N-terminal" evidence="3">
    <location>
        <begin position="23"/>
        <end position="185"/>
    </location>
</feature>
<dbReference type="Pfam" id="PF19343">
    <property type="entry name" value="HAM1_N"/>
    <property type="match status" value="2"/>
</dbReference>